<dbReference type="AlphaFoldDB" id="A0A9X1MQF9"/>
<evidence type="ECO:0000256" key="4">
    <source>
        <dbReference type="ARBA" id="ARBA00022679"/>
    </source>
</evidence>
<dbReference type="FunFam" id="1.10.510.10:FF:000021">
    <property type="entry name" value="Serine/threonine protein kinase"/>
    <property type="match status" value="1"/>
</dbReference>
<keyword evidence="6 9" id="KW-0547">Nucleotide-binding</keyword>
<evidence type="ECO:0000256" key="3">
    <source>
        <dbReference type="ARBA" id="ARBA00022614"/>
    </source>
</evidence>
<keyword evidence="3" id="KW-0433">Leucine-rich repeat</keyword>
<dbReference type="Gene3D" id="3.30.200.20">
    <property type="entry name" value="Phosphorylase Kinase, domain 1"/>
    <property type="match status" value="1"/>
</dbReference>
<evidence type="ECO:0000256" key="9">
    <source>
        <dbReference type="PROSITE-ProRule" id="PRU10141"/>
    </source>
</evidence>
<dbReference type="InterPro" id="IPR026906">
    <property type="entry name" value="LRR_5"/>
</dbReference>
<keyword evidence="5" id="KW-0677">Repeat</keyword>
<feature type="binding site" evidence="9">
    <location>
        <position position="150"/>
    </location>
    <ligand>
        <name>ATP</name>
        <dbReference type="ChEBI" id="CHEBI:30616"/>
    </ligand>
</feature>
<dbReference type="Pfam" id="PF13306">
    <property type="entry name" value="LRR_5"/>
    <property type="match status" value="2"/>
</dbReference>
<evidence type="ECO:0000313" key="12">
    <source>
        <dbReference type="Proteomes" id="UP001139103"/>
    </source>
</evidence>
<dbReference type="Pfam" id="PF13516">
    <property type="entry name" value="LRR_6"/>
    <property type="match status" value="2"/>
</dbReference>
<name>A0A9X1MQF9_9BACT</name>
<dbReference type="PROSITE" id="PS00107">
    <property type="entry name" value="PROTEIN_KINASE_ATP"/>
    <property type="match status" value="1"/>
</dbReference>
<gene>
    <name evidence="11" type="ORF">LOC68_19035</name>
</gene>
<keyword evidence="7 11" id="KW-0418">Kinase</keyword>
<dbReference type="PANTHER" id="PTHR13318">
    <property type="entry name" value="PARTNER OF PAIRED, ISOFORM B-RELATED"/>
    <property type="match status" value="1"/>
</dbReference>
<dbReference type="PROSITE" id="PS50011">
    <property type="entry name" value="PROTEIN_KINASE_DOM"/>
    <property type="match status" value="1"/>
</dbReference>
<comment type="caution">
    <text evidence="11">The sequence shown here is derived from an EMBL/GenBank/DDBJ whole genome shotgun (WGS) entry which is preliminary data.</text>
</comment>
<dbReference type="InterPro" id="IPR001611">
    <property type="entry name" value="Leu-rich_rpt"/>
</dbReference>
<sequence length="1200" mass="131151">MNEREIFAAALEQPTEAERQAFLNEVCDDEMRPRIERLLKEQAQLGSFLEHPPLDSDSGVLNGISPTMVLGSGSTCDDEGDAISSEGINMTKNQQDPEDKILLSYLEPATRDDALGRLGHYEVLEVVGKGAFGTVLRAFDTKLERIVAIKVLALEMASMSPARKRFLREARTSAQIRHDNVVSIYSVEEEPIPYLVMEYVPGRTLQQQLKDHGPLDLPSVLRLGKQIADGLAAAHAQDLIHRDIKPGNILLEGDMEERIKITDFGLARTVDDSSMTQSGMIAGTPMYMAPEQAYGRKLDQRADLFSFGSVLYQMISGRPPFRSTSTMAVLKRVTEDAPRPIQEIIPEAPDWLCDLIGHLHAKDPAKRYGSAKDVANLLGQCLVDIQAGRTPTIPSPAELGGERGTAVTPRVETTPLLRRPHVKIAAAVLLLVAVTGIAGRGFWLPSASEPTPNPPPYLSAIVPDDSIPKRAAEEQVETVRRELKRLNPKFDETTLEATIEDGVVVELKFLSDYVSDITPVGALKGLKSLSCNGSYDGSGGWNSSGLSQVADLSPLRGLPLNSLMCSATQVSDLSPLKGMPLEHVGVGLTPVEDLSPLDPAPLKTLFLMRTNITDESLQHFKGCTNITKLVLFTNHEITDVGIGAFSECKGLVELYLDGTKVTNRGLALFDSLPDLDKLGLSYTSITNDGVKVFANSKKLTSLSLGHTKVTELGLAVFRGRTWTKLDLHGTQITDEGLKLYFPDCGSLRSLNLGGTQITDAGLAHFAGCEELEELNLDGNPQIGDAGLAHFAGCSNLKKVQLPGTGVTDAGMVHLRNCRQLEWISLNGMRVGDAGLANLRDCTELAYVNLSTNSAITDAGIAHLATCRNLRELHLSWTKIGDAGVANLSGCPNLEILHLRSSRMTNAGLKKLVEDCPKLRDLRAYGPEVTDFSPLKNLPDLETIAMDFQPDRDTELLRSISSLQRINVSDDWRAVQTIEDFWKEVDQLGRFKSGEWIEVLPLVDPKLDKQDEANFTGANDWYVENGTLVVGDKDDKPHNLLFPIDSNWSAYEVEMKLTEVSQGSGFNVSLPCHPRRCPIGFTWPNQPGVIIGAVHQKKETTTLSEADIVETGQPKTIRIVVRQGDEDHVSLWLGSGDDAEQVGEWTGDLPAIAIDDERNYDQSRRLGVITLGGSRIVFHRIRVRMLDGGAATTTRPVANPR</sequence>
<evidence type="ECO:0000256" key="7">
    <source>
        <dbReference type="ARBA" id="ARBA00022777"/>
    </source>
</evidence>
<dbReference type="PANTHER" id="PTHR13318:SF190">
    <property type="entry name" value="PARTNER OF PAIRED, ISOFORM B"/>
    <property type="match status" value="1"/>
</dbReference>
<evidence type="ECO:0000256" key="1">
    <source>
        <dbReference type="ARBA" id="ARBA00012513"/>
    </source>
</evidence>
<dbReference type="Gene3D" id="3.80.10.10">
    <property type="entry name" value="Ribonuclease Inhibitor"/>
    <property type="match status" value="4"/>
</dbReference>
<reference evidence="11" key="1">
    <citation type="submission" date="2021-11" db="EMBL/GenBank/DDBJ databases">
        <title>Genome sequence.</title>
        <authorList>
            <person name="Sun Q."/>
        </authorList>
    </citation>
    <scope>NUCLEOTIDE SEQUENCE</scope>
    <source>
        <strain evidence="11">JC732</strain>
    </source>
</reference>
<dbReference type="EC" id="2.7.11.1" evidence="1"/>
<keyword evidence="8 9" id="KW-0067">ATP-binding</keyword>
<organism evidence="11 12">
    <name type="scientific">Blastopirellula sediminis</name>
    <dbReference type="NCBI Taxonomy" id="2894196"/>
    <lineage>
        <taxon>Bacteria</taxon>
        <taxon>Pseudomonadati</taxon>
        <taxon>Planctomycetota</taxon>
        <taxon>Planctomycetia</taxon>
        <taxon>Pirellulales</taxon>
        <taxon>Pirellulaceae</taxon>
        <taxon>Blastopirellula</taxon>
    </lineage>
</organism>
<dbReference type="GO" id="GO:0031146">
    <property type="term" value="P:SCF-dependent proteasomal ubiquitin-dependent protein catabolic process"/>
    <property type="evidence" value="ECO:0007669"/>
    <property type="project" value="TreeGrafter"/>
</dbReference>
<evidence type="ECO:0000259" key="10">
    <source>
        <dbReference type="PROSITE" id="PS50011"/>
    </source>
</evidence>
<dbReference type="EMBL" id="JAJKFT010000010">
    <property type="protein sequence ID" value="MCC9630495.1"/>
    <property type="molecule type" value="Genomic_DNA"/>
</dbReference>
<evidence type="ECO:0000256" key="5">
    <source>
        <dbReference type="ARBA" id="ARBA00022737"/>
    </source>
</evidence>
<evidence type="ECO:0000313" key="11">
    <source>
        <dbReference type="EMBL" id="MCC9630495.1"/>
    </source>
</evidence>
<dbReference type="Pfam" id="PF00069">
    <property type="entry name" value="Pkinase"/>
    <property type="match status" value="1"/>
</dbReference>
<evidence type="ECO:0000256" key="2">
    <source>
        <dbReference type="ARBA" id="ARBA00022527"/>
    </source>
</evidence>
<evidence type="ECO:0000256" key="8">
    <source>
        <dbReference type="ARBA" id="ARBA00022840"/>
    </source>
</evidence>
<keyword evidence="2" id="KW-0723">Serine/threonine-protein kinase</keyword>
<dbReference type="InterPro" id="IPR011009">
    <property type="entry name" value="Kinase-like_dom_sf"/>
</dbReference>
<dbReference type="InterPro" id="IPR008271">
    <property type="entry name" value="Ser/Thr_kinase_AS"/>
</dbReference>
<dbReference type="SUPFAM" id="SSF52047">
    <property type="entry name" value="RNI-like"/>
    <property type="match status" value="1"/>
</dbReference>
<dbReference type="Proteomes" id="UP001139103">
    <property type="component" value="Unassembled WGS sequence"/>
</dbReference>
<keyword evidence="12" id="KW-1185">Reference proteome</keyword>
<dbReference type="CDD" id="cd14014">
    <property type="entry name" value="STKc_PknB_like"/>
    <property type="match status" value="1"/>
</dbReference>
<dbReference type="InterPro" id="IPR032675">
    <property type="entry name" value="LRR_dom_sf"/>
</dbReference>
<dbReference type="SMART" id="SM00220">
    <property type="entry name" value="S_TKc"/>
    <property type="match status" value="1"/>
</dbReference>
<accession>A0A9X1MQF9</accession>
<protein>
    <recommendedName>
        <fullName evidence="1">non-specific serine/threonine protein kinase</fullName>
        <ecNumber evidence="1">2.7.11.1</ecNumber>
    </recommendedName>
</protein>
<dbReference type="SUPFAM" id="SSF52058">
    <property type="entry name" value="L domain-like"/>
    <property type="match status" value="1"/>
</dbReference>
<keyword evidence="4" id="KW-0808">Transferase</keyword>
<dbReference type="GO" id="GO:0019005">
    <property type="term" value="C:SCF ubiquitin ligase complex"/>
    <property type="evidence" value="ECO:0007669"/>
    <property type="project" value="TreeGrafter"/>
</dbReference>
<feature type="domain" description="Protein kinase" evidence="10">
    <location>
        <begin position="121"/>
        <end position="383"/>
    </location>
</feature>
<dbReference type="SUPFAM" id="SSF56112">
    <property type="entry name" value="Protein kinase-like (PK-like)"/>
    <property type="match status" value="1"/>
</dbReference>
<evidence type="ECO:0000256" key="6">
    <source>
        <dbReference type="ARBA" id="ARBA00022741"/>
    </source>
</evidence>
<dbReference type="RefSeq" id="WP_230221682.1">
    <property type="nucleotide sequence ID" value="NZ_JAJKFT010000010.1"/>
</dbReference>
<dbReference type="InterPro" id="IPR006553">
    <property type="entry name" value="Leu-rich_rpt_Cys-con_subtyp"/>
</dbReference>
<dbReference type="GO" id="GO:0004674">
    <property type="term" value="F:protein serine/threonine kinase activity"/>
    <property type="evidence" value="ECO:0007669"/>
    <property type="project" value="UniProtKB-KW"/>
</dbReference>
<dbReference type="InterPro" id="IPR000719">
    <property type="entry name" value="Prot_kinase_dom"/>
</dbReference>
<dbReference type="Gene3D" id="1.10.510.10">
    <property type="entry name" value="Transferase(Phosphotransferase) domain 1"/>
    <property type="match status" value="1"/>
</dbReference>
<dbReference type="GO" id="GO:0005524">
    <property type="term" value="F:ATP binding"/>
    <property type="evidence" value="ECO:0007669"/>
    <property type="project" value="UniProtKB-UniRule"/>
</dbReference>
<dbReference type="PROSITE" id="PS00108">
    <property type="entry name" value="PROTEIN_KINASE_ST"/>
    <property type="match status" value="1"/>
</dbReference>
<dbReference type="SMART" id="SM00367">
    <property type="entry name" value="LRR_CC"/>
    <property type="match status" value="6"/>
</dbReference>
<proteinExistence type="predicted"/>
<dbReference type="InterPro" id="IPR017441">
    <property type="entry name" value="Protein_kinase_ATP_BS"/>
</dbReference>